<dbReference type="AlphaFoldDB" id="A0A8B8AEI8"/>
<dbReference type="KEGG" id="cvn:111100592"/>
<keyword evidence="3 8" id="KW-0694">RNA-binding</keyword>
<accession>A0A8B8AEI8</accession>
<feature type="compositionally biased region" description="Basic residues" evidence="9">
    <location>
        <begin position="471"/>
        <end position="484"/>
    </location>
</feature>
<dbReference type="InterPro" id="IPR000504">
    <property type="entry name" value="RRM_dom"/>
</dbReference>
<evidence type="ECO:0000256" key="3">
    <source>
        <dbReference type="ARBA" id="ARBA00022884"/>
    </source>
</evidence>
<feature type="region of interest" description="Disordered" evidence="9">
    <location>
        <begin position="358"/>
        <end position="500"/>
    </location>
</feature>
<dbReference type="Pfam" id="PF00076">
    <property type="entry name" value="RRM_1"/>
    <property type="match status" value="1"/>
</dbReference>
<dbReference type="GO" id="GO:0045944">
    <property type="term" value="P:positive regulation of transcription by RNA polymerase II"/>
    <property type="evidence" value="ECO:0007669"/>
    <property type="project" value="TreeGrafter"/>
</dbReference>
<organism evidence="11 12">
    <name type="scientific">Crassostrea virginica</name>
    <name type="common">Eastern oyster</name>
    <dbReference type="NCBI Taxonomy" id="6565"/>
    <lineage>
        <taxon>Eukaryota</taxon>
        <taxon>Metazoa</taxon>
        <taxon>Spiralia</taxon>
        <taxon>Lophotrochozoa</taxon>
        <taxon>Mollusca</taxon>
        <taxon>Bivalvia</taxon>
        <taxon>Autobranchia</taxon>
        <taxon>Pteriomorphia</taxon>
        <taxon>Ostreida</taxon>
        <taxon>Ostreoidea</taxon>
        <taxon>Ostreidae</taxon>
        <taxon>Crassostrea</taxon>
    </lineage>
</organism>
<dbReference type="SMART" id="SM00360">
    <property type="entry name" value="RRM"/>
    <property type="match status" value="1"/>
</dbReference>
<keyword evidence="11" id="KW-1185">Reference proteome</keyword>
<keyword evidence="7" id="KW-0539">Nucleus</keyword>
<dbReference type="InterPro" id="IPR035979">
    <property type="entry name" value="RBD_domain_sf"/>
</dbReference>
<keyword evidence="6" id="KW-0804">Transcription</keyword>
<name>A0A8B8AEI8_CRAVI</name>
<dbReference type="GO" id="GO:0003712">
    <property type="term" value="F:transcription coregulator activity"/>
    <property type="evidence" value="ECO:0007669"/>
    <property type="project" value="InterPro"/>
</dbReference>
<feature type="domain" description="RRM" evidence="10">
    <location>
        <begin position="505"/>
        <end position="579"/>
    </location>
</feature>
<dbReference type="InterPro" id="IPR012677">
    <property type="entry name" value="Nucleotide-bd_a/b_plait_sf"/>
</dbReference>
<evidence type="ECO:0000256" key="5">
    <source>
        <dbReference type="ARBA" id="ARBA00023159"/>
    </source>
</evidence>
<evidence type="ECO:0000313" key="12">
    <source>
        <dbReference type="RefSeq" id="XP_022288354.1"/>
    </source>
</evidence>
<dbReference type="OrthoDB" id="10047851at2759"/>
<dbReference type="SUPFAM" id="SSF54928">
    <property type="entry name" value="RNA-binding domain, RBD"/>
    <property type="match status" value="1"/>
</dbReference>
<feature type="region of interest" description="Disordered" evidence="9">
    <location>
        <begin position="301"/>
        <end position="338"/>
    </location>
</feature>
<dbReference type="Gene3D" id="3.30.70.330">
    <property type="match status" value="1"/>
</dbReference>
<dbReference type="GO" id="GO:0003723">
    <property type="term" value="F:RNA binding"/>
    <property type="evidence" value="ECO:0007669"/>
    <property type="project" value="UniProtKB-UniRule"/>
</dbReference>
<evidence type="ECO:0000256" key="7">
    <source>
        <dbReference type="ARBA" id="ARBA00023242"/>
    </source>
</evidence>
<dbReference type="RefSeq" id="XP_022288355.1">
    <property type="nucleotide sequence ID" value="XM_022432647.1"/>
</dbReference>
<gene>
    <name evidence="12 13" type="primary">LOC111100592</name>
</gene>
<dbReference type="GO" id="GO:0005634">
    <property type="term" value="C:nucleus"/>
    <property type="evidence" value="ECO:0007669"/>
    <property type="project" value="UniProtKB-SubCell"/>
</dbReference>
<feature type="compositionally biased region" description="Low complexity" evidence="9">
    <location>
        <begin position="360"/>
        <end position="391"/>
    </location>
</feature>
<feature type="compositionally biased region" description="Basic residues" evidence="9">
    <location>
        <begin position="430"/>
        <end position="449"/>
    </location>
</feature>
<evidence type="ECO:0000256" key="4">
    <source>
        <dbReference type="ARBA" id="ARBA00023015"/>
    </source>
</evidence>
<comment type="subcellular location">
    <subcellularLocation>
        <location evidence="1">Nucleus</location>
    </subcellularLocation>
</comment>
<sequence>MELDPDISSAISLAGLDSDFHPSEFPLNFDMPDLLMENDYQSGGIEASDVSSLLEQFEEASNSLSGFDDLKNSNEAKFMEKNLPILPPEESTKKDVLEKIKMANKRKSTILLPMGMPSKRGRGQAVALSSTCTTPKLQRILQKSTAEVSKDILVTMDKYSPKKDSASTALEILSDEKNIVNKNYYKDILDHDYCQNVPKTENRAQTDSSLHEADILELEDGEIPEEFDVVENAEIRTSKLCDSQTKNDELNKQCISQLKGKKQGGRNYRKREGSPVCEKDDKFFDKIPSYYTALSLSGTKSSKSKKENIVPKENSSSGITIQDYFEPNPTPQGDNSVYSRLPAYHSCFTNSTKYDSNDVSIESKSSSGYSSRSRSPITSRLSSSSSCSRSPSRSRSRDKRGRRRRKRSGTYDSISRSRSRSYGSSCSRSSRSRSRSYSRSRSRSYRSRSRSSSVSSRSYSRDRGRSSQRYSRSRSRSRSLSRQRRLAERQKQREAEKAQKMKERRIIYVGKIPNDYTKRQLRRRFECFGEIEEVSVHFREGGDNYGFVTFAYTCDAYAAVEKGNQVPGEKEFDLCFGGRRQFCGVDYADLDGNNEIIEEYYPLVKKSEALDFDSLLQQARKQAEEKKKKTV</sequence>
<keyword evidence="2" id="KW-0597">Phosphoprotein</keyword>
<evidence type="ECO:0000256" key="2">
    <source>
        <dbReference type="ARBA" id="ARBA00022553"/>
    </source>
</evidence>
<evidence type="ECO:0000256" key="9">
    <source>
        <dbReference type="SAM" id="MobiDB-lite"/>
    </source>
</evidence>
<protein>
    <submittedName>
        <fullName evidence="12 13">Peroxisome proliferator-activated receptor gamma coactivator 1-alpha-like</fullName>
    </submittedName>
</protein>
<dbReference type="PANTHER" id="PTHR15528:SF11">
    <property type="entry name" value="FI18188P1"/>
    <property type="match status" value="1"/>
</dbReference>
<proteinExistence type="predicted"/>
<reference evidence="12 13" key="1">
    <citation type="submission" date="2025-04" db="UniProtKB">
        <authorList>
            <consortium name="RefSeq"/>
        </authorList>
    </citation>
    <scope>IDENTIFICATION</scope>
    <source>
        <tissue evidence="12 13">Whole sample</tissue>
    </source>
</reference>
<evidence type="ECO:0000256" key="8">
    <source>
        <dbReference type="PROSITE-ProRule" id="PRU00176"/>
    </source>
</evidence>
<dbReference type="GeneID" id="111100592"/>
<keyword evidence="4" id="KW-0805">Transcription regulation</keyword>
<dbReference type="RefSeq" id="XP_022288354.1">
    <property type="nucleotide sequence ID" value="XM_022432646.1"/>
</dbReference>
<dbReference type="PANTHER" id="PTHR15528">
    <property type="entry name" value="PEROXISOME PROLIFERATOR ACTIVATED RECEPTOR GAMMA COACTIVATOR 1 PGC-1 -RELATED"/>
    <property type="match status" value="1"/>
</dbReference>
<dbReference type="PROSITE" id="PS50102">
    <property type="entry name" value="RRM"/>
    <property type="match status" value="1"/>
</dbReference>
<evidence type="ECO:0000259" key="10">
    <source>
        <dbReference type="PROSITE" id="PS50102"/>
    </source>
</evidence>
<evidence type="ECO:0000313" key="13">
    <source>
        <dbReference type="RefSeq" id="XP_022288355.1"/>
    </source>
</evidence>
<evidence type="ECO:0000256" key="1">
    <source>
        <dbReference type="ARBA" id="ARBA00004123"/>
    </source>
</evidence>
<dbReference type="Proteomes" id="UP000694844">
    <property type="component" value="Chromosome 6"/>
</dbReference>
<evidence type="ECO:0000313" key="11">
    <source>
        <dbReference type="Proteomes" id="UP000694844"/>
    </source>
</evidence>
<keyword evidence="5" id="KW-0010">Activator</keyword>
<feature type="compositionally biased region" description="Low complexity" evidence="9">
    <location>
        <begin position="410"/>
        <end position="429"/>
    </location>
</feature>
<feature type="compositionally biased region" description="Basic and acidic residues" evidence="9">
    <location>
        <begin position="485"/>
        <end position="500"/>
    </location>
</feature>
<evidence type="ECO:0000256" key="6">
    <source>
        <dbReference type="ARBA" id="ARBA00023163"/>
    </source>
</evidence>
<dbReference type="InterPro" id="IPR034605">
    <property type="entry name" value="PGC-1"/>
</dbReference>
<feature type="compositionally biased region" description="Basic residues" evidence="9">
    <location>
        <begin position="392"/>
        <end position="408"/>
    </location>
</feature>